<dbReference type="Proteomes" id="UP000640335">
    <property type="component" value="Unassembled WGS sequence"/>
</dbReference>
<keyword evidence="4" id="KW-0472">Membrane</keyword>
<dbReference type="PANTHER" id="PTHR46847">
    <property type="entry name" value="D-ALLOSE-BINDING PERIPLASMIC PROTEIN-RELATED"/>
    <property type="match status" value="1"/>
</dbReference>
<comment type="subcellular location">
    <subcellularLocation>
        <location evidence="1">Cell envelope</location>
    </subcellularLocation>
</comment>
<keyword evidence="4" id="KW-1133">Transmembrane helix</keyword>
<keyword evidence="3" id="KW-0732">Signal</keyword>
<feature type="domain" description="Periplasmic binding protein" evidence="5">
    <location>
        <begin position="46"/>
        <end position="301"/>
    </location>
</feature>
<evidence type="ECO:0000313" key="7">
    <source>
        <dbReference type="Proteomes" id="UP000640335"/>
    </source>
</evidence>
<keyword evidence="4" id="KW-0812">Transmembrane</keyword>
<accession>A0ABR8Q2E9</accession>
<feature type="domain" description="Periplasmic binding protein" evidence="5">
    <location>
        <begin position="339"/>
        <end position="601"/>
    </location>
</feature>
<evidence type="ECO:0000256" key="1">
    <source>
        <dbReference type="ARBA" id="ARBA00004196"/>
    </source>
</evidence>
<gene>
    <name evidence="6" type="ORF">H9660_05525</name>
</gene>
<dbReference type="Gene3D" id="3.40.50.2300">
    <property type="match status" value="4"/>
</dbReference>
<name>A0ABR8Q2E9_9CLOT</name>
<dbReference type="InterPro" id="IPR025997">
    <property type="entry name" value="SBP_2_dom"/>
</dbReference>
<proteinExistence type="inferred from homology"/>
<dbReference type="InterPro" id="IPR028082">
    <property type="entry name" value="Peripla_BP_I"/>
</dbReference>
<dbReference type="SUPFAM" id="SSF53822">
    <property type="entry name" value="Periplasmic binding protein-like I"/>
    <property type="match status" value="2"/>
</dbReference>
<dbReference type="EMBL" id="JACSQZ010000013">
    <property type="protein sequence ID" value="MBD7914599.1"/>
    <property type="molecule type" value="Genomic_DNA"/>
</dbReference>
<dbReference type="CDD" id="cd06309">
    <property type="entry name" value="PBP1_galactofuranose_YtfQ-like"/>
    <property type="match status" value="1"/>
</dbReference>
<organism evidence="6 7">
    <name type="scientific">Clostridium gallinarum</name>
    <dbReference type="NCBI Taxonomy" id="2762246"/>
    <lineage>
        <taxon>Bacteria</taxon>
        <taxon>Bacillati</taxon>
        <taxon>Bacillota</taxon>
        <taxon>Clostridia</taxon>
        <taxon>Eubacteriales</taxon>
        <taxon>Clostridiaceae</taxon>
        <taxon>Clostridium</taxon>
    </lineage>
</organism>
<dbReference type="CDD" id="cd06308">
    <property type="entry name" value="PBP1_sensor_kinase-like"/>
    <property type="match status" value="1"/>
</dbReference>
<comment type="similarity">
    <text evidence="2">Belongs to the bacterial solute-binding protein 2 family.</text>
</comment>
<evidence type="ECO:0000313" key="6">
    <source>
        <dbReference type="EMBL" id="MBD7914599.1"/>
    </source>
</evidence>
<feature type="transmembrane region" description="Helical" evidence="4">
    <location>
        <begin position="9"/>
        <end position="30"/>
    </location>
</feature>
<reference evidence="6 7" key="1">
    <citation type="submission" date="2020-08" db="EMBL/GenBank/DDBJ databases">
        <title>A Genomic Blueprint of the Chicken Gut Microbiome.</title>
        <authorList>
            <person name="Gilroy R."/>
            <person name="Ravi A."/>
            <person name="Getino M."/>
            <person name="Pursley I."/>
            <person name="Horton D.L."/>
            <person name="Alikhan N.-F."/>
            <person name="Baker D."/>
            <person name="Gharbi K."/>
            <person name="Hall N."/>
            <person name="Watson M."/>
            <person name="Adriaenssens E.M."/>
            <person name="Foster-Nyarko E."/>
            <person name="Jarju S."/>
            <person name="Secka A."/>
            <person name="Antonio M."/>
            <person name="Oren A."/>
            <person name="Chaudhuri R."/>
            <person name="La Ragione R.M."/>
            <person name="Hildebrand F."/>
            <person name="Pallen M.J."/>
        </authorList>
    </citation>
    <scope>NUCLEOTIDE SEQUENCE [LARGE SCALE GENOMIC DNA]</scope>
    <source>
        <strain evidence="6 7">Sa3CUN1</strain>
    </source>
</reference>
<evidence type="ECO:0000256" key="2">
    <source>
        <dbReference type="ARBA" id="ARBA00007639"/>
    </source>
</evidence>
<sequence>MKSKYEDSIYFIAIILLLVFFLFSFASVFYSKESMDNKIEEKTFVIGVSQSQLMEPWQIKINEEIKKEASNYDNIQVIYLDAVGSSGKQIKDIDKLMDFDIDLLIISPTNSNGVTKKVSEVYKEIPVIVLDRGVEGYDYTLYIGPDNSTLGKQVGDSAIDFLGRNGGNIIEIKGDLNSNATIERSEGFRSRINQEHNINLLDDISINWNRDEAEDSMKEIFNKYDNIDLVFAHNDAMALGAYNAYKNSNYKKDVKFIGIDGLTGEMGGLSLVEKGIFVSTFTCPTGGKEAIQYAVDILNKEKGIPKKVILRSNLITKDNLNEYTLQKESNEENEEITLGFCNVGSEGGWREANVKSIKNAANDFGINLIYAEADLNYEKQVDILNRFIDLNVDIISFSPVKEDGFEEVLRRAKEANIPVILADRTINIEDKTLYNTFVGSDFREEGRRAARWCIENLDNDVNVFEIQGILGSTPTTERKKGFEEIINSSNSNIKIVKSDSGNYTFEGGKAVMENFLKESYKKYSDSQVLIYSHNDDMALGAIKAIKEYGLTPGKDIKIVSIDAIKQGIVAIKEGEINCIIECNPLIGPEIMKISKDILSGKDTTRMIITDEKIFEEKNFDIEWLNRPY</sequence>
<dbReference type="RefSeq" id="WP_191749361.1">
    <property type="nucleotide sequence ID" value="NZ_JACSQZ010000013.1"/>
</dbReference>
<dbReference type="PANTHER" id="PTHR46847:SF3">
    <property type="entry name" value="GALACTOFURANOSE-BINDING PROTEIN YTFQ"/>
    <property type="match status" value="1"/>
</dbReference>
<evidence type="ECO:0000256" key="3">
    <source>
        <dbReference type="ARBA" id="ARBA00022729"/>
    </source>
</evidence>
<dbReference type="Pfam" id="PF13407">
    <property type="entry name" value="Peripla_BP_4"/>
    <property type="match status" value="2"/>
</dbReference>
<protein>
    <submittedName>
        <fullName evidence="6">Substrate-binding domain-containing protein</fullName>
    </submittedName>
</protein>
<comment type="caution">
    <text evidence="6">The sequence shown here is derived from an EMBL/GenBank/DDBJ whole genome shotgun (WGS) entry which is preliminary data.</text>
</comment>
<evidence type="ECO:0000259" key="5">
    <source>
        <dbReference type="Pfam" id="PF13407"/>
    </source>
</evidence>
<evidence type="ECO:0000256" key="4">
    <source>
        <dbReference type="SAM" id="Phobius"/>
    </source>
</evidence>
<keyword evidence="7" id="KW-1185">Reference proteome</keyword>